<reference evidence="2" key="1">
    <citation type="submission" date="2020-01" db="EMBL/GenBank/DDBJ databases">
        <title>Sphingomonas sp. strain CSW-10.</title>
        <authorList>
            <person name="Chen W.-M."/>
        </authorList>
    </citation>
    <scope>NUCLEOTIDE SEQUENCE [LARGE SCALE GENOMIC DNA]</scope>
    <source>
        <strain evidence="2">FSY-8</strain>
    </source>
</reference>
<proteinExistence type="predicted"/>
<sequence length="128" mass="13286">MNAMPPEFHAQIAAPQADATLLAQWRALAKAASAIAALAGPNVARQADECVQIPAGLTGASQRRQVLISQTIGDLVAVMEPGLKALLEVHARGVCAQAPALALWQEFVAARQALVMLAAPAADNCDRV</sequence>
<evidence type="ECO:0000313" key="2">
    <source>
        <dbReference type="Proteomes" id="UP000753724"/>
    </source>
</evidence>
<name>A0ABW9XEK4_9SPHN</name>
<keyword evidence="2" id="KW-1185">Reference proteome</keyword>
<comment type="caution">
    <text evidence="1">The sequence shown here is derived from an EMBL/GenBank/DDBJ whole genome shotgun (WGS) entry which is preliminary data.</text>
</comment>
<organism evidence="1 2">
    <name type="scientific">Novosphingobium ovatum</name>
    <dbReference type="NCBI Taxonomy" id="1908523"/>
    <lineage>
        <taxon>Bacteria</taxon>
        <taxon>Pseudomonadati</taxon>
        <taxon>Pseudomonadota</taxon>
        <taxon>Alphaproteobacteria</taxon>
        <taxon>Sphingomonadales</taxon>
        <taxon>Sphingomonadaceae</taxon>
        <taxon>Novosphingobium</taxon>
    </lineage>
</organism>
<protein>
    <recommendedName>
        <fullName evidence="3">Phasin protein</fullName>
    </recommendedName>
</protein>
<dbReference type="RefSeq" id="WP_161718640.1">
    <property type="nucleotide sequence ID" value="NZ_JAAAPO010000004.1"/>
</dbReference>
<evidence type="ECO:0008006" key="3">
    <source>
        <dbReference type="Google" id="ProtNLM"/>
    </source>
</evidence>
<dbReference type="Proteomes" id="UP000753724">
    <property type="component" value="Unassembled WGS sequence"/>
</dbReference>
<accession>A0ABW9XEK4</accession>
<evidence type="ECO:0000313" key="1">
    <source>
        <dbReference type="EMBL" id="NBC36978.1"/>
    </source>
</evidence>
<dbReference type="EMBL" id="JAAAPO010000004">
    <property type="protein sequence ID" value="NBC36978.1"/>
    <property type="molecule type" value="Genomic_DNA"/>
</dbReference>
<gene>
    <name evidence="1" type="ORF">GTZ99_10465</name>
</gene>